<dbReference type="GO" id="GO:0007165">
    <property type="term" value="P:signal transduction"/>
    <property type="evidence" value="ECO:0007669"/>
    <property type="project" value="InterPro"/>
</dbReference>
<dbReference type="EMBL" id="JAHUZD010000026">
    <property type="protein sequence ID" value="KAI3406028.2"/>
    <property type="molecule type" value="Genomic_DNA"/>
</dbReference>
<dbReference type="Pfam" id="PF00620">
    <property type="entry name" value="RhoGAP"/>
    <property type="match status" value="1"/>
</dbReference>
<proteinExistence type="predicted"/>
<dbReference type="GeneID" id="73378864"/>
<evidence type="ECO:0000256" key="1">
    <source>
        <dbReference type="SAM" id="MobiDB-lite"/>
    </source>
</evidence>
<gene>
    <name evidence="3" type="ORF">KGF56_001247</name>
</gene>
<comment type="caution">
    <text evidence="3">The sequence shown here is derived from an EMBL/GenBank/DDBJ whole genome shotgun (WGS) entry which is preliminary data.</text>
</comment>
<dbReference type="PROSITE" id="PS50238">
    <property type="entry name" value="RHOGAP"/>
    <property type="match status" value="1"/>
</dbReference>
<dbReference type="Pfam" id="PF13716">
    <property type="entry name" value="CRAL_TRIO_2"/>
    <property type="match status" value="1"/>
</dbReference>
<protein>
    <submittedName>
        <fullName evidence="3">ECM25</fullName>
    </submittedName>
</protein>
<organism evidence="3 4">
    <name type="scientific">Candida oxycetoniae</name>
    <dbReference type="NCBI Taxonomy" id="497107"/>
    <lineage>
        <taxon>Eukaryota</taxon>
        <taxon>Fungi</taxon>
        <taxon>Dikarya</taxon>
        <taxon>Ascomycota</taxon>
        <taxon>Saccharomycotina</taxon>
        <taxon>Pichiomycetes</taxon>
        <taxon>Debaryomycetaceae</taxon>
        <taxon>Candida/Lodderomyces clade</taxon>
        <taxon>Candida</taxon>
    </lineage>
</organism>
<feature type="compositionally biased region" description="Polar residues" evidence="1">
    <location>
        <begin position="437"/>
        <end position="461"/>
    </location>
</feature>
<feature type="compositionally biased region" description="Polar residues" evidence="1">
    <location>
        <begin position="509"/>
        <end position="522"/>
    </location>
</feature>
<dbReference type="RefSeq" id="XP_049181773.1">
    <property type="nucleotide sequence ID" value="XM_049322350.1"/>
</dbReference>
<dbReference type="Proteomes" id="UP001202479">
    <property type="component" value="Unassembled WGS sequence"/>
</dbReference>
<dbReference type="InterPro" id="IPR001251">
    <property type="entry name" value="CRAL-TRIO_dom"/>
</dbReference>
<evidence type="ECO:0000259" key="2">
    <source>
        <dbReference type="PROSITE" id="PS50238"/>
    </source>
</evidence>
<feature type="region of interest" description="Disordered" evidence="1">
    <location>
        <begin position="396"/>
        <end position="526"/>
    </location>
</feature>
<evidence type="ECO:0000313" key="4">
    <source>
        <dbReference type="Proteomes" id="UP001202479"/>
    </source>
</evidence>
<feature type="compositionally biased region" description="Basic and acidic residues" evidence="1">
    <location>
        <begin position="462"/>
        <end position="474"/>
    </location>
</feature>
<feature type="domain" description="Rho-GAP" evidence="2">
    <location>
        <begin position="153"/>
        <end position="335"/>
    </location>
</feature>
<feature type="region of interest" description="Disordered" evidence="1">
    <location>
        <begin position="542"/>
        <end position="563"/>
    </location>
</feature>
<dbReference type="SUPFAM" id="SSF48350">
    <property type="entry name" value="GTPase activation domain, GAP"/>
    <property type="match status" value="1"/>
</dbReference>
<evidence type="ECO:0000313" key="3">
    <source>
        <dbReference type="EMBL" id="KAI3406028.2"/>
    </source>
</evidence>
<dbReference type="InterPro" id="IPR000198">
    <property type="entry name" value="RhoGAP_dom"/>
</dbReference>
<dbReference type="CDD" id="cd00159">
    <property type="entry name" value="RhoGAP"/>
    <property type="match status" value="1"/>
</dbReference>
<keyword evidence="4" id="KW-1185">Reference proteome</keyword>
<dbReference type="InterPro" id="IPR008936">
    <property type="entry name" value="Rho_GTPase_activation_prot"/>
</dbReference>
<dbReference type="Gene3D" id="1.10.555.10">
    <property type="entry name" value="Rho GTPase activation protein"/>
    <property type="match status" value="1"/>
</dbReference>
<sequence>MQSLPKRPYVLVMFSSGLNKISWVWGLKFIKSFMMTESGDNGYNLKNLVKIFLVHDSWFIKSITSVLYNFNSTKKNLSNLNKILDTFALDSTRTTAGEDKQTIVVHCRDLSQLAEYLDITKLKISLNIYKYDLQLEPCIHLSMKMTPVINPYVTLSSEKHPVFNHHLYQLFNIINTNGTKVELIFYKPGKKTYIDILYQCLLRNQFFWINDWDLYSISTAFKKILSELPHPLIPSDEISLPIKDNFDYTSQVLHKIIIRHRHFSSTENYDQLLLQLFQCFYNLTRNEHITKHTTTTIGKSLSHCLSHKPVTSEKNEIQVIQRFIRNVVEHWEEISKIHHFTQIEDIIVHSEQEANDTIENSYDVSYDVSYDNDSNDEENRYHPHSIFEAYTVSNPNVNSMTRSKYKDNRSIQSSDLRPINRHATIEKKPPLPERRPSTLQKAENNSVLHKNDSTSKTNLNLKTKELPRLPERKQLNNNSSDEQIQESANVSKPIHSGKATNEKPENLTDENVFSSPVETGQQPRKKDTALTNVSNLQLQFPPQKYHFTPSPPSTTTTTPTTNKSNTISALSINGNDANLTKNELKKKPVIRGRKVLQLTKLFEERCEGIQILKSM</sequence>
<dbReference type="AlphaFoldDB" id="A0AAI9SZD0"/>
<feature type="compositionally biased region" description="Polar residues" evidence="1">
    <location>
        <begin position="475"/>
        <end position="490"/>
    </location>
</feature>
<dbReference type="SMART" id="SM00324">
    <property type="entry name" value="RhoGAP"/>
    <property type="match status" value="1"/>
</dbReference>
<feature type="compositionally biased region" description="Basic and acidic residues" evidence="1">
    <location>
        <begin position="423"/>
        <end position="436"/>
    </location>
</feature>
<accession>A0AAI9SZD0</accession>
<name>A0AAI9SZD0_9ASCO</name>
<reference evidence="3" key="1">
    <citation type="journal article" date="2022" name="DNA Res.">
        <title>Genome analysis of five recently described species of the CUG-Ser clade uncovers Candida theae as a new hybrid lineage with pathogenic potential in the Candida parapsilosis species complex.</title>
        <authorList>
            <person name="Mixao V."/>
            <person name="Del Olmo V."/>
            <person name="Hegedusova E."/>
            <person name="Saus E."/>
            <person name="Pryszcz L."/>
            <person name="Cillingova A."/>
            <person name="Nosek J."/>
            <person name="Gabaldon T."/>
        </authorList>
    </citation>
    <scope>NUCLEOTIDE SEQUENCE</scope>
    <source>
        <strain evidence="3">CBS 10844</strain>
    </source>
</reference>